<gene>
    <name evidence="1" type="ORF">ACFOSB_07285</name>
</gene>
<evidence type="ECO:0000313" key="1">
    <source>
        <dbReference type="EMBL" id="MFC3832658.1"/>
    </source>
</evidence>
<organism evidence="1 2">
    <name type="scientific">Deinococcus rufus</name>
    <dbReference type="NCBI Taxonomy" id="2136097"/>
    <lineage>
        <taxon>Bacteria</taxon>
        <taxon>Thermotogati</taxon>
        <taxon>Deinococcota</taxon>
        <taxon>Deinococci</taxon>
        <taxon>Deinococcales</taxon>
        <taxon>Deinococcaceae</taxon>
        <taxon>Deinococcus</taxon>
    </lineage>
</organism>
<comment type="caution">
    <text evidence="1">The sequence shown here is derived from an EMBL/GenBank/DDBJ whole genome shotgun (WGS) entry which is preliminary data.</text>
</comment>
<dbReference type="PROSITE" id="PS51257">
    <property type="entry name" value="PROKAR_LIPOPROTEIN"/>
    <property type="match status" value="1"/>
</dbReference>
<proteinExistence type="predicted"/>
<dbReference type="Proteomes" id="UP001595803">
    <property type="component" value="Unassembled WGS sequence"/>
</dbReference>
<dbReference type="RefSeq" id="WP_322473306.1">
    <property type="nucleotide sequence ID" value="NZ_JBHRZG010000007.1"/>
</dbReference>
<sequence length="141" mass="16118">MLSQQGRKPNCWLHLGLGCLCTIFSGCATTSEKLQGNWECNSSLTDYRENTLDLKATGNDRFEWSSHDLKNKTKNSGAARYESRTNNLIFKEINGNNTWGMHVESMEQLTMDDERTRCFKIGGDYNLIFETYTRVELSTPS</sequence>
<reference evidence="2" key="1">
    <citation type="journal article" date="2019" name="Int. J. Syst. Evol. Microbiol.">
        <title>The Global Catalogue of Microorganisms (GCM) 10K type strain sequencing project: providing services to taxonomists for standard genome sequencing and annotation.</title>
        <authorList>
            <consortium name="The Broad Institute Genomics Platform"/>
            <consortium name="The Broad Institute Genome Sequencing Center for Infectious Disease"/>
            <person name="Wu L."/>
            <person name="Ma J."/>
        </authorList>
    </citation>
    <scope>NUCLEOTIDE SEQUENCE [LARGE SCALE GENOMIC DNA]</scope>
    <source>
        <strain evidence="2">CCTCC AB 2017081</strain>
    </source>
</reference>
<dbReference type="EMBL" id="JBHRZG010000007">
    <property type="protein sequence ID" value="MFC3832658.1"/>
    <property type="molecule type" value="Genomic_DNA"/>
</dbReference>
<keyword evidence="2" id="KW-1185">Reference proteome</keyword>
<name>A0ABV7Z5V4_9DEIO</name>
<accession>A0ABV7Z5V4</accession>
<evidence type="ECO:0008006" key="3">
    <source>
        <dbReference type="Google" id="ProtNLM"/>
    </source>
</evidence>
<protein>
    <recommendedName>
        <fullName evidence="3">Lipocalin-like domain-containing protein</fullName>
    </recommendedName>
</protein>
<evidence type="ECO:0000313" key="2">
    <source>
        <dbReference type="Proteomes" id="UP001595803"/>
    </source>
</evidence>